<evidence type="ECO:0000313" key="8">
    <source>
        <dbReference type="EMBL" id="PWA12833.1"/>
    </source>
</evidence>
<evidence type="ECO:0000313" key="9">
    <source>
        <dbReference type="Proteomes" id="UP000245998"/>
    </source>
</evidence>
<dbReference type="InterPro" id="IPR015414">
    <property type="entry name" value="TMEM64"/>
</dbReference>
<comment type="subcellular location">
    <subcellularLocation>
        <location evidence="1 6">Cell membrane</location>
        <topology evidence="1 6">Multi-pass membrane protein</topology>
    </subcellularLocation>
</comment>
<feature type="domain" description="VTT" evidence="7">
    <location>
        <begin position="44"/>
        <end position="161"/>
    </location>
</feature>
<evidence type="ECO:0000259" key="7">
    <source>
        <dbReference type="Pfam" id="PF09335"/>
    </source>
</evidence>
<comment type="caution">
    <text evidence="8">The sequence shown here is derived from an EMBL/GenBank/DDBJ whole genome shotgun (WGS) entry which is preliminary data.</text>
</comment>
<feature type="transmembrane region" description="Helical" evidence="6">
    <location>
        <begin position="171"/>
        <end position="187"/>
    </location>
</feature>
<gene>
    <name evidence="8" type="ORF">DCC39_04090</name>
</gene>
<evidence type="ECO:0000256" key="5">
    <source>
        <dbReference type="ARBA" id="ARBA00023136"/>
    </source>
</evidence>
<evidence type="ECO:0000256" key="2">
    <source>
        <dbReference type="ARBA" id="ARBA00022475"/>
    </source>
</evidence>
<keyword evidence="4 6" id="KW-1133">Transmembrane helix</keyword>
<dbReference type="InterPro" id="IPR032816">
    <property type="entry name" value="VTT_dom"/>
</dbReference>
<protein>
    <recommendedName>
        <fullName evidence="6">TVP38/TMEM64 family membrane protein</fullName>
    </recommendedName>
</protein>
<reference evidence="8 9" key="1">
    <citation type="submission" date="2018-04" db="EMBL/GenBank/DDBJ databases">
        <title>Camelliibacillus theae gen. nov., sp. nov., isolated from Pu'er tea.</title>
        <authorList>
            <person name="Niu L."/>
        </authorList>
    </citation>
    <scope>NUCLEOTIDE SEQUENCE [LARGE SCALE GENOMIC DNA]</scope>
    <source>
        <strain evidence="8 9">T8</strain>
    </source>
</reference>
<keyword evidence="5 6" id="KW-0472">Membrane</keyword>
<evidence type="ECO:0000256" key="6">
    <source>
        <dbReference type="RuleBase" id="RU366058"/>
    </source>
</evidence>
<proteinExistence type="inferred from homology"/>
<sequence length="207" mass="24037">MDLEFLRHALTEENIKEFLEQYRALGPLPGIFLPFLEAFMPFLPLFIFVAGNAFVYGLWLGFLYSWVGTSIGTVLVFFVIRRFARHRILRFISKLKKVQQTMHWFERRGFGVVFLIFCFPFTPSSLVTVVVGLSQMNAISFMLAAFLGKMVMIFIVSFIGHDFFDLLKDPVQLILVSALTFILWLGGKYLEMKLKQKTIQKNKKEIE</sequence>
<dbReference type="PANTHER" id="PTHR12677">
    <property type="entry name" value="GOLGI APPARATUS MEMBRANE PROTEIN TVP38-RELATED"/>
    <property type="match status" value="1"/>
</dbReference>
<evidence type="ECO:0000256" key="1">
    <source>
        <dbReference type="ARBA" id="ARBA00004651"/>
    </source>
</evidence>
<evidence type="ECO:0000256" key="3">
    <source>
        <dbReference type="ARBA" id="ARBA00022692"/>
    </source>
</evidence>
<feature type="transmembrane region" description="Helical" evidence="6">
    <location>
        <begin position="56"/>
        <end position="80"/>
    </location>
</feature>
<keyword evidence="2 6" id="KW-1003">Cell membrane</keyword>
<feature type="transmembrane region" description="Helical" evidence="6">
    <location>
        <begin position="110"/>
        <end position="133"/>
    </location>
</feature>
<dbReference type="Proteomes" id="UP000245998">
    <property type="component" value="Unassembled WGS sequence"/>
</dbReference>
<organism evidence="8 9">
    <name type="scientific">Pueribacillus theae</name>
    <dbReference type="NCBI Taxonomy" id="2171751"/>
    <lineage>
        <taxon>Bacteria</taxon>
        <taxon>Bacillati</taxon>
        <taxon>Bacillota</taxon>
        <taxon>Bacilli</taxon>
        <taxon>Bacillales</taxon>
        <taxon>Bacillaceae</taxon>
        <taxon>Pueribacillus</taxon>
    </lineage>
</organism>
<dbReference type="AlphaFoldDB" id="A0A2U1K773"/>
<keyword evidence="3 6" id="KW-0812">Transmembrane</keyword>
<comment type="similarity">
    <text evidence="6">Belongs to the TVP38/TMEM64 family.</text>
</comment>
<evidence type="ECO:0000256" key="4">
    <source>
        <dbReference type="ARBA" id="ARBA00022989"/>
    </source>
</evidence>
<dbReference type="PANTHER" id="PTHR12677:SF55">
    <property type="entry name" value="UNDECAPRENYL PHOSPHATE TRANSPORTER SAOUHSC_00901-RELATED"/>
    <property type="match status" value="1"/>
</dbReference>
<feature type="transmembrane region" description="Helical" evidence="6">
    <location>
        <begin position="31"/>
        <end position="50"/>
    </location>
</feature>
<dbReference type="GO" id="GO:0005886">
    <property type="term" value="C:plasma membrane"/>
    <property type="evidence" value="ECO:0007669"/>
    <property type="project" value="UniProtKB-SubCell"/>
</dbReference>
<feature type="transmembrane region" description="Helical" evidence="6">
    <location>
        <begin position="139"/>
        <end position="159"/>
    </location>
</feature>
<keyword evidence="9" id="KW-1185">Reference proteome</keyword>
<dbReference type="EMBL" id="QCZG01000005">
    <property type="protein sequence ID" value="PWA12833.1"/>
    <property type="molecule type" value="Genomic_DNA"/>
</dbReference>
<name>A0A2U1K773_9BACI</name>
<dbReference type="Pfam" id="PF09335">
    <property type="entry name" value="VTT_dom"/>
    <property type="match status" value="1"/>
</dbReference>
<dbReference type="RefSeq" id="WP_116553614.1">
    <property type="nucleotide sequence ID" value="NZ_QCZG01000005.1"/>
</dbReference>
<accession>A0A2U1K773</accession>
<dbReference type="OrthoDB" id="1651121at2"/>